<protein>
    <submittedName>
        <fullName evidence="2">Uncharacterized protein</fullName>
    </submittedName>
</protein>
<evidence type="ECO:0000313" key="1">
    <source>
        <dbReference type="Proteomes" id="UP000095283"/>
    </source>
</evidence>
<dbReference type="Proteomes" id="UP000095283">
    <property type="component" value="Unplaced"/>
</dbReference>
<dbReference type="WBParaSite" id="Hba_01023">
    <property type="protein sequence ID" value="Hba_01023"/>
    <property type="gene ID" value="Hba_01023"/>
</dbReference>
<evidence type="ECO:0000313" key="2">
    <source>
        <dbReference type="WBParaSite" id="Hba_01023"/>
    </source>
</evidence>
<accession>A0A1I7W8S0</accession>
<reference evidence="2" key="1">
    <citation type="submission" date="2016-11" db="UniProtKB">
        <authorList>
            <consortium name="WormBaseParasite"/>
        </authorList>
    </citation>
    <scope>IDENTIFICATION</scope>
</reference>
<dbReference type="AlphaFoldDB" id="A0A1I7W8S0"/>
<sequence>MCENLRRKLLVNFPRFRPYSACFSLSLVKCLPLFEMKFSKNPCFFRYESLIRKIYKIRFENKLKEEKQYIGLKIN</sequence>
<organism evidence="1 2">
    <name type="scientific">Heterorhabditis bacteriophora</name>
    <name type="common">Entomopathogenic nematode worm</name>
    <dbReference type="NCBI Taxonomy" id="37862"/>
    <lineage>
        <taxon>Eukaryota</taxon>
        <taxon>Metazoa</taxon>
        <taxon>Ecdysozoa</taxon>
        <taxon>Nematoda</taxon>
        <taxon>Chromadorea</taxon>
        <taxon>Rhabditida</taxon>
        <taxon>Rhabditina</taxon>
        <taxon>Rhabditomorpha</taxon>
        <taxon>Strongyloidea</taxon>
        <taxon>Heterorhabditidae</taxon>
        <taxon>Heterorhabditis</taxon>
    </lineage>
</organism>
<proteinExistence type="predicted"/>
<name>A0A1I7W8S0_HETBA</name>
<keyword evidence="1" id="KW-1185">Reference proteome</keyword>